<keyword evidence="8 9" id="KW-0511">Multifunctional enzyme</keyword>
<comment type="caution">
    <text evidence="9">Lacks conserved residue(s) required for the propagation of feature annotation.</text>
</comment>
<dbReference type="Gene3D" id="3.40.50.720">
    <property type="entry name" value="NAD(P)-binding Rossmann-like Domain"/>
    <property type="match status" value="1"/>
</dbReference>
<keyword evidence="5 9" id="KW-0521">NADP</keyword>
<evidence type="ECO:0000313" key="12">
    <source>
        <dbReference type="EMBL" id="PIR45974.1"/>
    </source>
</evidence>
<dbReference type="EC" id="1.5.1.5" evidence="9"/>
<dbReference type="Proteomes" id="UP000230431">
    <property type="component" value="Unassembled WGS sequence"/>
</dbReference>
<dbReference type="HAMAP" id="MF_01576">
    <property type="entry name" value="THF_DHG_CYH"/>
    <property type="match status" value="1"/>
</dbReference>
<evidence type="ECO:0000313" key="13">
    <source>
        <dbReference type="Proteomes" id="UP000230431"/>
    </source>
</evidence>
<evidence type="ECO:0000256" key="1">
    <source>
        <dbReference type="ARBA" id="ARBA00004777"/>
    </source>
</evidence>
<keyword evidence="4 9" id="KW-0378">Hydrolase</keyword>
<comment type="catalytic activity">
    <reaction evidence="9">
        <text>(6R)-5,10-methenyltetrahydrofolate + H2O = (6R)-10-formyltetrahydrofolate + H(+)</text>
        <dbReference type="Rhea" id="RHEA:23700"/>
        <dbReference type="ChEBI" id="CHEBI:15377"/>
        <dbReference type="ChEBI" id="CHEBI:15378"/>
        <dbReference type="ChEBI" id="CHEBI:57455"/>
        <dbReference type="ChEBI" id="CHEBI:195366"/>
        <dbReference type="EC" id="3.5.4.9"/>
    </reaction>
</comment>
<reference evidence="12 13" key="1">
    <citation type="submission" date="2017-09" db="EMBL/GenBank/DDBJ databases">
        <title>Depth-based differentiation of microbial function through sediment-hosted aquifers and enrichment of novel symbionts in the deep terrestrial subsurface.</title>
        <authorList>
            <person name="Probst A.J."/>
            <person name="Ladd B."/>
            <person name="Jarett J.K."/>
            <person name="Geller-Mcgrath D.E."/>
            <person name="Sieber C.M."/>
            <person name="Emerson J.B."/>
            <person name="Anantharaman K."/>
            <person name="Thomas B.C."/>
            <person name="Malmstrom R."/>
            <person name="Stieglmeier M."/>
            <person name="Klingl A."/>
            <person name="Woyke T."/>
            <person name="Ryan C.M."/>
            <person name="Banfield J.F."/>
        </authorList>
    </citation>
    <scope>NUCLEOTIDE SEQUENCE [LARGE SCALE GENOMIC DNA]</scope>
    <source>
        <strain evidence="12">CG10_big_fil_rev_8_21_14_0_10_49_38</strain>
    </source>
</reference>
<dbReference type="SUPFAM" id="SSF53223">
    <property type="entry name" value="Aminoacid dehydrogenase-like, N-terminal domain"/>
    <property type="match status" value="1"/>
</dbReference>
<dbReference type="Pfam" id="PF02882">
    <property type="entry name" value="THF_DHG_CYH_C"/>
    <property type="match status" value="1"/>
</dbReference>
<dbReference type="EC" id="3.5.4.9" evidence="9"/>
<protein>
    <recommendedName>
        <fullName evidence="9">Bifunctional protein FolD</fullName>
    </recommendedName>
    <domain>
        <recommendedName>
            <fullName evidence="9">Methylenetetrahydrofolate dehydrogenase</fullName>
            <ecNumber evidence="9">1.5.1.5</ecNumber>
        </recommendedName>
    </domain>
    <domain>
        <recommendedName>
            <fullName evidence="9">Methenyltetrahydrofolate cyclohydrolase</fullName>
            <ecNumber evidence="9">3.5.4.9</ecNumber>
        </recommendedName>
    </domain>
</protein>
<dbReference type="Gene3D" id="3.40.50.10860">
    <property type="entry name" value="Leucine Dehydrogenase, chain A, domain 1"/>
    <property type="match status" value="1"/>
</dbReference>
<comment type="similarity">
    <text evidence="9">Belongs to the tetrahydrofolate dehydrogenase/cyclohydrolase family.</text>
</comment>
<dbReference type="Pfam" id="PF00763">
    <property type="entry name" value="THF_DHG_CYH"/>
    <property type="match status" value="1"/>
</dbReference>
<comment type="subunit">
    <text evidence="9">Homodimer.</text>
</comment>
<comment type="function">
    <text evidence="9">Catalyzes the oxidation of 5,10-methylenetetrahydrofolate to 5,10-methenyltetrahydrofolate and then the hydrolysis of 5,10-methenyltetrahydrofolate to 10-formyltetrahydrofolate.</text>
</comment>
<comment type="pathway">
    <text evidence="1 9">One-carbon metabolism; tetrahydrofolate interconversion.</text>
</comment>
<evidence type="ECO:0000256" key="4">
    <source>
        <dbReference type="ARBA" id="ARBA00022801"/>
    </source>
</evidence>
<evidence type="ECO:0000256" key="6">
    <source>
        <dbReference type="ARBA" id="ARBA00023002"/>
    </source>
</evidence>
<keyword evidence="7 9" id="KW-0486">Methionine biosynthesis</keyword>
<organism evidence="12 13">
    <name type="scientific">Candidatus Vogelbacteria bacterium CG10_big_fil_rev_8_21_14_0_10_49_38</name>
    <dbReference type="NCBI Taxonomy" id="1975043"/>
    <lineage>
        <taxon>Bacteria</taxon>
        <taxon>Candidatus Vogeliibacteriota</taxon>
    </lineage>
</organism>
<dbReference type="UniPathway" id="UPA00193"/>
<dbReference type="InterPro" id="IPR020630">
    <property type="entry name" value="THF_DH/CycHdrlase_cat_dom"/>
</dbReference>
<dbReference type="InterPro" id="IPR046346">
    <property type="entry name" value="Aminoacid_DH-like_N_sf"/>
</dbReference>
<keyword evidence="9" id="KW-0368">Histidine biosynthesis</keyword>
<gene>
    <name evidence="9" type="primary">folD</name>
    <name evidence="12" type="ORF">COV08_02180</name>
</gene>
<evidence type="ECO:0000259" key="10">
    <source>
        <dbReference type="Pfam" id="PF00763"/>
    </source>
</evidence>
<evidence type="ECO:0000256" key="5">
    <source>
        <dbReference type="ARBA" id="ARBA00022857"/>
    </source>
</evidence>
<dbReference type="GO" id="GO:0035999">
    <property type="term" value="P:tetrahydrofolate interconversion"/>
    <property type="evidence" value="ECO:0007669"/>
    <property type="project" value="UniProtKB-UniRule"/>
</dbReference>
<dbReference type="GO" id="GO:0004477">
    <property type="term" value="F:methenyltetrahydrofolate cyclohydrolase activity"/>
    <property type="evidence" value="ECO:0007669"/>
    <property type="project" value="UniProtKB-UniRule"/>
</dbReference>
<dbReference type="AlphaFoldDB" id="A0A2H0RIX6"/>
<dbReference type="PANTHER" id="PTHR48099">
    <property type="entry name" value="C-1-TETRAHYDROFOLATE SYNTHASE, CYTOPLASMIC-RELATED"/>
    <property type="match status" value="1"/>
</dbReference>
<comment type="catalytic activity">
    <reaction evidence="9">
        <text>(6R)-5,10-methylene-5,6,7,8-tetrahydrofolate + NADP(+) = (6R)-5,10-methenyltetrahydrofolate + NADPH</text>
        <dbReference type="Rhea" id="RHEA:22812"/>
        <dbReference type="ChEBI" id="CHEBI:15636"/>
        <dbReference type="ChEBI" id="CHEBI:57455"/>
        <dbReference type="ChEBI" id="CHEBI:57783"/>
        <dbReference type="ChEBI" id="CHEBI:58349"/>
        <dbReference type="EC" id="1.5.1.5"/>
    </reaction>
</comment>
<comment type="caution">
    <text evidence="12">The sequence shown here is derived from an EMBL/GenBank/DDBJ whole genome shotgun (WGS) entry which is preliminary data.</text>
</comment>
<dbReference type="PANTHER" id="PTHR48099:SF5">
    <property type="entry name" value="C-1-TETRAHYDROFOLATE SYNTHASE, CYTOPLASMIC"/>
    <property type="match status" value="1"/>
</dbReference>
<dbReference type="InterPro" id="IPR036291">
    <property type="entry name" value="NAD(P)-bd_dom_sf"/>
</dbReference>
<proteinExistence type="inferred from homology"/>
<feature type="domain" description="Tetrahydrofolate dehydrogenase/cyclohydrolase NAD(P)-binding" evidence="11">
    <location>
        <begin position="124"/>
        <end position="258"/>
    </location>
</feature>
<evidence type="ECO:0000256" key="3">
    <source>
        <dbReference type="ARBA" id="ARBA00022755"/>
    </source>
</evidence>
<keyword evidence="3 9" id="KW-0658">Purine biosynthesis</keyword>
<feature type="binding site" evidence="9">
    <location>
        <begin position="148"/>
        <end position="150"/>
    </location>
    <ligand>
        <name>NADP(+)</name>
        <dbReference type="ChEBI" id="CHEBI:58349"/>
    </ligand>
</feature>
<feature type="binding site" evidence="9">
    <location>
        <position position="214"/>
    </location>
    <ligand>
        <name>NADP(+)</name>
        <dbReference type="ChEBI" id="CHEBI:58349"/>
    </ligand>
</feature>
<keyword evidence="2 9" id="KW-0554">One-carbon metabolism</keyword>
<name>A0A2H0RIX6_9BACT</name>
<evidence type="ECO:0000256" key="8">
    <source>
        <dbReference type="ARBA" id="ARBA00023268"/>
    </source>
</evidence>
<dbReference type="GO" id="GO:0000105">
    <property type="term" value="P:L-histidine biosynthetic process"/>
    <property type="evidence" value="ECO:0007669"/>
    <property type="project" value="UniProtKB-KW"/>
</dbReference>
<dbReference type="PRINTS" id="PR00085">
    <property type="entry name" value="THFDHDRGNASE"/>
</dbReference>
<dbReference type="EMBL" id="PCYK01000016">
    <property type="protein sequence ID" value="PIR45974.1"/>
    <property type="molecule type" value="Genomic_DNA"/>
</dbReference>
<dbReference type="InterPro" id="IPR000672">
    <property type="entry name" value="THF_DH/CycHdrlase"/>
</dbReference>
<dbReference type="InterPro" id="IPR020631">
    <property type="entry name" value="THF_DH/CycHdrlase_NAD-bd_dom"/>
</dbReference>
<dbReference type="GO" id="GO:0005829">
    <property type="term" value="C:cytosol"/>
    <property type="evidence" value="ECO:0007669"/>
    <property type="project" value="TreeGrafter"/>
</dbReference>
<dbReference type="GO" id="GO:0009086">
    <property type="term" value="P:methionine biosynthetic process"/>
    <property type="evidence" value="ECO:0007669"/>
    <property type="project" value="UniProtKB-KW"/>
</dbReference>
<dbReference type="SUPFAM" id="SSF51735">
    <property type="entry name" value="NAD(P)-binding Rossmann-fold domains"/>
    <property type="match status" value="1"/>
</dbReference>
<evidence type="ECO:0000259" key="11">
    <source>
        <dbReference type="Pfam" id="PF02882"/>
    </source>
</evidence>
<dbReference type="GO" id="GO:0004488">
    <property type="term" value="F:methylenetetrahydrofolate dehydrogenase (NADP+) activity"/>
    <property type="evidence" value="ECO:0007669"/>
    <property type="project" value="UniProtKB-UniRule"/>
</dbReference>
<evidence type="ECO:0000256" key="7">
    <source>
        <dbReference type="ARBA" id="ARBA00023167"/>
    </source>
</evidence>
<sequence length="260" mass="27564">MIIDGKKIASEIKLKLAEMAEGRGLRLGVVQVGDNPVSSRYVARKQKFGAEIGVEVAVFEYPADISESALVAEIKRLTSDPNLHGLIIQLPLPAQINETEILNLVSSDKDVDALGSEARVLNPTVSAIREILNFGKIKLAGRRAVVLGKGKLVGRPAAIWLTQEGVDVTVIDSKTSDPTSLLQEAEIIISGVGRPGLIKPAMIKDGMVLVDAGTSESVGQLRGDADPACADKCLLFTPVPGGVGPLTVAMLFKNLLELNR</sequence>
<dbReference type="GO" id="GO:0006164">
    <property type="term" value="P:purine nucleotide biosynthetic process"/>
    <property type="evidence" value="ECO:0007669"/>
    <property type="project" value="UniProtKB-KW"/>
</dbReference>
<evidence type="ECO:0000256" key="2">
    <source>
        <dbReference type="ARBA" id="ARBA00022563"/>
    </source>
</evidence>
<keyword evidence="9" id="KW-0028">Amino-acid biosynthesis</keyword>
<feature type="domain" description="Tetrahydrofolate dehydrogenase/cyclohydrolase catalytic" evidence="10">
    <location>
        <begin position="3"/>
        <end position="112"/>
    </location>
</feature>
<evidence type="ECO:0000256" key="9">
    <source>
        <dbReference type="HAMAP-Rule" id="MF_01576"/>
    </source>
</evidence>
<accession>A0A2H0RIX6</accession>
<keyword evidence="6 9" id="KW-0560">Oxidoreductase</keyword>